<evidence type="ECO:0000256" key="2">
    <source>
        <dbReference type="ARBA" id="ARBA00022741"/>
    </source>
</evidence>
<dbReference type="EMBL" id="CP008944">
    <property type="protein sequence ID" value="AIG64184.1"/>
    <property type="molecule type" value="Genomic_DNA"/>
</dbReference>
<organism evidence="7 8">
    <name type="scientific">Corynebacterium atypicum</name>
    <dbReference type="NCBI Taxonomy" id="191610"/>
    <lineage>
        <taxon>Bacteria</taxon>
        <taxon>Bacillati</taxon>
        <taxon>Actinomycetota</taxon>
        <taxon>Actinomycetes</taxon>
        <taxon>Mycobacteriales</taxon>
        <taxon>Corynebacteriaceae</taxon>
        <taxon>Corynebacterium</taxon>
    </lineage>
</organism>
<sequence>MGRMSLFSRNDDLPGIHGTVRDLTGAGLARNLKKFSAGDIAVVDAPDISRPAAQQLIDLRPAAVINISQFTTGAVPNFGPQMLLDAEIPIFEELGAEAHSRLRGSKKGRVTEEGGLFYGEDEVGAAVPVNADEADRRFSEAQQGLVDHMEAFFGNTTEFINSEAPLLIDGLGVPDTGSLVSGRKVVILSPGVRHREQLKDLHNFIREYEPALIGVDAAADTLVEAGYTPDLIVGNPSGIGSDALRSGARVVLPAEPDGHAPGLERIQDLGIGAMTFPAATQSATDLALLLSEYHGAQLVVNAGAPLGLDQIFADRPEATPAALLARAKVGTKLVDADAVIELYRVNRGGSTAWLWAVLGILVAAAAVILVAGLTGDAGFTQNLIDTWNSIALTVQSWF</sequence>
<keyword evidence="8" id="KW-1185">Reference proteome</keyword>
<dbReference type="InterPro" id="IPR022215">
    <property type="entry name" value="SteA-like_C"/>
</dbReference>
<feature type="domain" description="SteA-like C-terminal" evidence="6">
    <location>
        <begin position="338"/>
        <end position="391"/>
    </location>
</feature>
<evidence type="ECO:0000313" key="8">
    <source>
        <dbReference type="Proteomes" id="UP000028504"/>
    </source>
</evidence>
<feature type="transmembrane region" description="Helical" evidence="5">
    <location>
        <begin position="352"/>
        <end position="373"/>
    </location>
</feature>
<keyword evidence="2" id="KW-0547">Nucleotide-binding</keyword>
<dbReference type="Pfam" id="PF12555">
    <property type="entry name" value="SteA-like_C"/>
    <property type="match status" value="1"/>
</dbReference>
<evidence type="ECO:0000313" key="7">
    <source>
        <dbReference type="EMBL" id="AIG64184.1"/>
    </source>
</evidence>
<evidence type="ECO:0000256" key="4">
    <source>
        <dbReference type="ARBA" id="ARBA00022840"/>
    </source>
</evidence>
<evidence type="ECO:0000256" key="5">
    <source>
        <dbReference type="SAM" id="Phobius"/>
    </source>
</evidence>
<keyword evidence="1" id="KW-0808">Transferase</keyword>
<reference evidence="7 8" key="1">
    <citation type="submission" date="2014-07" db="EMBL/GenBank/DDBJ databases">
        <title>Complete genome sequence of Corynebacterium atypicum DSM 44849: identifiction of the mycolic acid biosynthesis genes.</title>
        <authorList>
            <person name="Tippelt A."/>
            <person name="Mollmann S."/>
            <person name="Albersmeier A."/>
            <person name="Jaenicke S."/>
            <person name="Ruckert C."/>
            <person name="Tauch A."/>
        </authorList>
    </citation>
    <scope>NUCLEOTIDE SEQUENCE [LARGE SCALE GENOMIC DNA]</scope>
    <source>
        <strain evidence="7 8">R2070</strain>
    </source>
</reference>
<evidence type="ECO:0000256" key="3">
    <source>
        <dbReference type="ARBA" id="ARBA00022777"/>
    </source>
</evidence>
<keyword evidence="5" id="KW-0812">Transmembrane</keyword>
<dbReference type="SUPFAM" id="SSF63999">
    <property type="entry name" value="Thiamin pyrophosphokinase, catalytic domain"/>
    <property type="match status" value="1"/>
</dbReference>
<name>A0ABN4DFM2_9CORY</name>
<dbReference type="NCBIfam" id="NF040608">
    <property type="entry name" value="division_SteA"/>
    <property type="match status" value="1"/>
</dbReference>
<keyword evidence="5" id="KW-1133">Transmembrane helix</keyword>
<keyword evidence="3" id="KW-0418">Kinase</keyword>
<dbReference type="InterPro" id="IPR036759">
    <property type="entry name" value="TPK_catalytic_sf"/>
</dbReference>
<accession>A0ABN4DFM2</accession>
<keyword evidence="4" id="KW-0067">ATP-binding</keyword>
<gene>
    <name evidence="7" type="ORF">CATYP_05630</name>
</gene>
<proteinExistence type="predicted"/>
<dbReference type="Proteomes" id="UP000028504">
    <property type="component" value="Chromosome"/>
</dbReference>
<keyword evidence="5" id="KW-0472">Membrane</keyword>
<evidence type="ECO:0000259" key="6">
    <source>
        <dbReference type="Pfam" id="PF12555"/>
    </source>
</evidence>
<protein>
    <submittedName>
        <fullName evidence="7">Thiamine pyrophosphokinase</fullName>
    </submittedName>
</protein>
<dbReference type="InterPro" id="IPR047795">
    <property type="entry name" value="Put_SteA-like"/>
</dbReference>
<dbReference type="RefSeq" id="WP_038605574.1">
    <property type="nucleotide sequence ID" value="NZ_CP008944.1"/>
</dbReference>
<evidence type="ECO:0000256" key="1">
    <source>
        <dbReference type="ARBA" id="ARBA00022679"/>
    </source>
</evidence>